<accession>A0A8S3H7I4</accession>
<protein>
    <submittedName>
        <fullName evidence="1">Uncharacterized protein</fullName>
    </submittedName>
</protein>
<evidence type="ECO:0000313" key="1">
    <source>
        <dbReference type="EMBL" id="CAF5177174.1"/>
    </source>
</evidence>
<dbReference type="AlphaFoldDB" id="A0A8S3H7I4"/>
<gene>
    <name evidence="1" type="ORF">SMN809_LOCUS67817</name>
</gene>
<organism evidence="1 2">
    <name type="scientific">Rotaria magnacalcarata</name>
    <dbReference type="NCBI Taxonomy" id="392030"/>
    <lineage>
        <taxon>Eukaryota</taxon>
        <taxon>Metazoa</taxon>
        <taxon>Spiralia</taxon>
        <taxon>Gnathifera</taxon>
        <taxon>Rotifera</taxon>
        <taxon>Eurotatoria</taxon>
        <taxon>Bdelloidea</taxon>
        <taxon>Philodinida</taxon>
        <taxon>Philodinidae</taxon>
        <taxon>Rotaria</taxon>
    </lineage>
</organism>
<feature type="non-terminal residue" evidence="1">
    <location>
        <position position="71"/>
    </location>
</feature>
<proteinExistence type="predicted"/>
<dbReference type="EMBL" id="CAJOBI010316104">
    <property type="protein sequence ID" value="CAF5177174.1"/>
    <property type="molecule type" value="Genomic_DNA"/>
</dbReference>
<name>A0A8S3H7I4_9BILA</name>
<sequence>MNNWNFILYVHCSPFLERRLANNDSTSSVLINNHLHLVSNSTHSMATSTSSHSPSNPSLFTYRNSIVGGNT</sequence>
<evidence type="ECO:0000313" key="2">
    <source>
        <dbReference type="Proteomes" id="UP000676336"/>
    </source>
</evidence>
<dbReference type="Proteomes" id="UP000676336">
    <property type="component" value="Unassembled WGS sequence"/>
</dbReference>
<reference evidence="1" key="1">
    <citation type="submission" date="2021-02" db="EMBL/GenBank/DDBJ databases">
        <authorList>
            <person name="Nowell W R."/>
        </authorList>
    </citation>
    <scope>NUCLEOTIDE SEQUENCE</scope>
</reference>
<comment type="caution">
    <text evidence="1">The sequence shown here is derived from an EMBL/GenBank/DDBJ whole genome shotgun (WGS) entry which is preliminary data.</text>
</comment>